<dbReference type="Proteomes" id="UP000095283">
    <property type="component" value="Unplaced"/>
</dbReference>
<dbReference type="WBParaSite" id="Hba_07783">
    <property type="protein sequence ID" value="Hba_07783"/>
    <property type="gene ID" value="Hba_07783"/>
</dbReference>
<proteinExistence type="predicted"/>
<organism evidence="1 2">
    <name type="scientific">Heterorhabditis bacteriophora</name>
    <name type="common">Entomopathogenic nematode worm</name>
    <dbReference type="NCBI Taxonomy" id="37862"/>
    <lineage>
        <taxon>Eukaryota</taxon>
        <taxon>Metazoa</taxon>
        <taxon>Ecdysozoa</taxon>
        <taxon>Nematoda</taxon>
        <taxon>Chromadorea</taxon>
        <taxon>Rhabditida</taxon>
        <taxon>Rhabditina</taxon>
        <taxon>Rhabditomorpha</taxon>
        <taxon>Strongyloidea</taxon>
        <taxon>Heterorhabditidae</taxon>
        <taxon>Heterorhabditis</taxon>
    </lineage>
</organism>
<accession>A0A1I7WRH8</accession>
<keyword evidence="1" id="KW-1185">Reference proteome</keyword>
<evidence type="ECO:0000313" key="2">
    <source>
        <dbReference type="WBParaSite" id="Hba_07783"/>
    </source>
</evidence>
<name>A0A1I7WRH8_HETBA</name>
<dbReference type="AlphaFoldDB" id="A0A1I7WRH8"/>
<evidence type="ECO:0000313" key="1">
    <source>
        <dbReference type="Proteomes" id="UP000095283"/>
    </source>
</evidence>
<reference evidence="2" key="1">
    <citation type="submission" date="2016-11" db="UniProtKB">
        <authorList>
            <consortium name="WormBaseParasite"/>
        </authorList>
    </citation>
    <scope>IDENTIFICATION</scope>
</reference>
<sequence length="155" mass="17764">MEDSLEDRISAIENSLGINENTDVSGTSGPLLNDRLKAIEFCEDLIRRRVELLSEFDERLKVVLDTSKVSQVLNQDMTLNEVHDGVYHALEEWKKYTTEINKFKLEYFSLIAACQNYLDEIEVLVSILSKFIQFNICSLFCSIYLQITAIESEAA</sequence>
<protein>
    <submittedName>
        <fullName evidence="2">Uncharacterized protein</fullName>
    </submittedName>
</protein>